<protein>
    <recommendedName>
        <fullName evidence="8">Type II secretion system protein GspF domain-containing protein</fullName>
    </recommendedName>
</protein>
<proteinExistence type="inferred from homology"/>
<reference evidence="9 10" key="1">
    <citation type="submission" date="2018-03" db="EMBL/GenBank/DDBJ databases">
        <authorList>
            <person name="Nguyen K."/>
            <person name="Fouts D."/>
            <person name="Sutton G."/>
        </authorList>
    </citation>
    <scope>NUCLEOTIDE SEQUENCE [LARGE SCALE GENOMIC DNA]</scope>
    <source>
        <strain evidence="9 10">AU3578</strain>
    </source>
</reference>
<feature type="transmembrane region" description="Helical" evidence="7">
    <location>
        <begin position="149"/>
        <end position="168"/>
    </location>
</feature>
<keyword evidence="6 7" id="KW-0472">Membrane</keyword>
<comment type="subcellular location">
    <subcellularLocation>
        <location evidence="1">Cell membrane</location>
        <topology evidence="1">Multi-pass membrane protein</topology>
    </subcellularLocation>
</comment>
<dbReference type="Gene3D" id="1.20.81.30">
    <property type="entry name" value="Type II secretion system (T2SS), domain F"/>
    <property type="match status" value="1"/>
</dbReference>
<dbReference type="InterPro" id="IPR003004">
    <property type="entry name" value="GspF/PilC"/>
</dbReference>
<keyword evidence="3" id="KW-1003">Cell membrane</keyword>
<dbReference type="Proteomes" id="UP000237632">
    <property type="component" value="Unassembled WGS sequence"/>
</dbReference>
<feature type="transmembrane region" description="Helical" evidence="7">
    <location>
        <begin position="197"/>
        <end position="217"/>
    </location>
</feature>
<feature type="domain" description="Type II secretion system protein GspF" evidence="8">
    <location>
        <begin position="76"/>
        <end position="169"/>
    </location>
</feature>
<evidence type="ECO:0000259" key="8">
    <source>
        <dbReference type="Pfam" id="PF00482"/>
    </source>
</evidence>
<comment type="caution">
    <text evidence="9">The sequence shown here is derived from an EMBL/GenBank/DDBJ whole genome shotgun (WGS) entry which is preliminary data.</text>
</comment>
<evidence type="ECO:0000313" key="9">
    <source>
        <dbReference type="EMBL" id="PRH40436.1"/>
    </source>
</evidence>
<evidence type="ECO:0000256" key="4">
    <source>
        <dbReference type="ARBA" id="ARBA00022692"/>
    </source>
</evidence>
<gene>
    <name evidence="9" type="ORF">C6T65_21130</name>
</gene>
<dbReference type="PANTHER" id="PTHR30012">
    <property type="entry name" value="GENERAL SECRETION PATHWAY PROTEIN"/>
    <property type="match status" value="1"/>
</dbReference>
<evidence type="ECO:0000256" key="7">
    <source>
        <dbReference type="SAM" id="Phobius"/>
    </source>
</evidence>
<dbReference type="GO" id="GO:0005886">
    <property type="term" value="C:plasma membrane"/>
    <property type="evidence" value="ECO:0007669"/>
    <property type="project" value="UniProtKB-SubCell"/>
</dbReference>
<keyword evidence="5 7" id="KW-1133">Transmembrane helix</keyword>
<feature type="domain" description="Type II secretion system protein GspF" evidence="8">
    <location>
        <begin position="246"/>
        <end position="361"/>
    </location>
</feature>
<name>A0AA45BD98_BURVI</name>
<dbReference type="PANTHER" id="PTHR30012:SF0">
    <property type="entry name" value="TYPE II SECRETION SYSTEM PROTEIN F-RELATED"/>
    <property type="match status" value="1"/>
</dbReference>
<feature type="transmembrane region" description="Helical" evidence="7">
    <location>
        <begin position="340"/>
        <end position="362"/>
    </location>
</feature>
<dbReference type="EMBL" id="PVHK01000156">
    <property type="protein sequence ID" value="PRH40436.1"/>
    <property type="molecule type" value="Genomic_DNA"/>
</dbReference>
<dbReference type="InterPro" id="IPR018076">
    <property type="entry name" value="T2SS_GspF_dom"/>
</dbReference>
<keyword evidence="4 7" id="KW-0812">Transmembrane</keyword>
<dbReference type="AlphaFoldDB" id="A0AA45BD98"/>
<dbReference type="InterPro" id="IPR042094">
    <property type="entry name" value="T2SS_GspF_sf"/>
</dbReference>
<evidence type="ECO:0000256" key="1">
    <source>
        <dbReference type="ARBA" id="ARBA00004651"/>
    </source>
</evidence>
<accession>A0AA45BD98</accession>
<evidence type="ECO:0000256" key="6">
    <source>
        <dbReference type="ARBA" id="ARBA00023136"/>
    </source>
</evidence>
<evidence type="ECO:0000256" key="3">
    <source>
        <dbReference type="ARBA" id="ARBA00022475"/>
    </source>
</evidence>
<evidence type="ECO:0000313" key="10">
    <source>
        <dbReference type="Proteomes" id="UP000237632"/>
    </source>
</evidence>
<evidence type="ECO:0000256" key="2">
    <source>
        <dbReference type="ARBA" id="ARBA00005745"/>
    </source>
</evidence>
<dbReference type="Pfam" id="PF00482">
    <property type="entry name" value="T2SSF"/>
    <property type="match status" value="2"/>
</dbReference>
<evidence type="ECO:0000256" key="5">
    <source>
        <dbReference type="ARBA" id="ARBA00022989"/>
    </source>
</evidence>
<organism evidence="9 10">
    <name type="scientific">Burkholderia vietnamiensis</name>
    <dbReference type="NCBI Taxonomy" id="60552"/>
    <lineage>
        <taxon>Bacteria</taxon>
        <taxon>Pseudomonadati</taxon>
        <taxon>Pseudomonadota</taxon>
        <taxon>Betaproteobacteria</taxon>
        <taxon>Burkholderiales</taxon>
        <taxon>Burkholderiaceae</taxon>
        <taxon>Burkholderia</taxon>
        <taxon>Burkholderia cepacia complex</taxon>
    </lineage>
</organism>
<sequence>MWPRSLRSRKCGGHVKKVKLPWRHRQKIYDIAEGLLGDSEKGTKGEKKLVDILTDYRKSLLQRDASSRLRRILRVNSKAATAVGQVEKAVRGGRSFTVAMGTSLSPMERTIIGSGERSSMLPSAMRMVLELQQMLGDIRWQFVSSMSQPVVYVLAIYGFLLVLGGFVVPQYEMFYPAEKWTGWAAVMLGLSKVATGWAPLAALVVFVVALVTIVWALPRWTGRGRVFADKYVFPFNSYRYVSETAWLLTFAVLLKSGVIDKSALSEQMQFGSPWLASRLKPIRDGIVGGKSLANAMQGAKTGFPAFDLIEAIRSREDSDEFAERIEAVARKEMVRMRRRFIATSVMWGAVLFVVLIGVVFVLQLGVNDLTTDSATAVGSF</sequence>
<comment type="similarity">
    <text evidence="2">Belongs to the GSP F family.</text>
</comment>